<sequence>MARSLEVARKRVDAFMDALPIERPWSFDDFIGWMEAERGRPIRLEPVEAAVISGAPCGLWIGREHDDVVMYAAGASVYLRRHIIYHELAHILRGDSGLNVDLTALQKLAPDVRPETVRSLLGRAAYDDEVEQEAELLATRLFLADSGAVSARSGAGAKQSVRVSRLNNVVWSRS</sequence>
<dbReference type="Proteomes" id="UP000198677">
    <property type="component" value="Unassembled WGS sequence"/>
</dbReference>
<gene>
    <name evidence="1" type="ORF">SAMN05444583_11116</name>
</gene>
<dbReference type="RefSeq" id="WP_143069454.1">
    <property type="nucleotide sequence ID" value="NZ_FOAW01000011.1"/>
</dbReference>
<evidence type="ECO:0000313" key="2">
    <source>
        <dbReference type="Proteomes" id="UP000198677"/>
    </source>
</evidence>
<evidence type="ECO:0008006" key="3">
    <source>
        <dbReference type="Google" id="ProtNLM"/>
    </source>
</evidence>
<name>A0A1H7RA68_9NOCA</name>
<reference evidence="2" key="1">
    <citation type="submission" date="2016-10" db="EMBL/GenBank/DDBJ databases">
        <authorList>
            <person name="Varghese N."/>
            <person name="Submissions S."/>
        </authorList>
    </citation>
    <scope>NUCLEOTIDE SEQUENCE [LARGE SCALE GENOMIC DNA]</scope>
    <source>
        <strain evidence="2">DSM 44675</strain>
    </source>
</reference>
<dbReference type="AlphaFoldDB" id="A0A1H7RA68"/>
<accession>A0A1H7RA68</accession>
<dbReference type="OrthoDB" id="4144896at2"/>
<keyword evidence="2" id="KW-1185">Reference proteome</keyword>
<protein>
    <recommendedName>
        <fullName evidence="3">IrrE N-terminal-like domain-containing protein</fullName>
    </recommendedName>
</protein>
<dbReference type="EMBL" id="FOAW01000011">
    <property type="protein sequence ID" value="SEL57151.1"/>
    <property type="molecule type" value="Genomic_DNA"/>
</dbReference>
<organism evidence="1 2">
    <name type="scientific">Rhodococcus maanshanensis</name>
    <dbReference type="NCBI Taxonomy" id="183556"/>
    <lineage>
        <taxon>Bacteria</taxon>
        <taxon>Bacillati</taxon>
        <taxon>Actinomycetota</taxon>
        <taxon>Actinomycetes</taxon>
        <taxon>Mycobacteriales</taxon>
        <taxon>Nocardiaceae</taxon>
        <taxon>Rhodococcus</taxon>
    </lineage>
</organism>
<evidence type="ECO:0000313" key="1">
    <source>
        <dbReference type="EMBL" id="SEL57151.1"/>
    </source>
</evidence>
<proteinExistence type="predicted"/>